<evidence type="ECO:0000313" key="3">
    <source>
        <dbReference type="Proteomes" id="UP000009886"/>
    </source>
</evidence>
<reference evidence="3" key="1">
    <citation type="journal article" date="2012" name="BMC Genomics">
        <title>Genome sequence of the necrotrophic fungus Penicillium digitatum, the main postharvest pathogen of citrus.</title>
        <authorList>
            <person name="Marcet-Houben M."/>
            <person name="Ballester A.-R."/>
            <person name="de la Fuente B."/>
            <person name="Harries E."/>
            <person name="Marcos J.F."/>
            <person name="Gonzalez-Candelas L."/>
            <person name="Gabaldon T."/>
        </authorList>
    </citation>
    <scope>NUCLEOTIDE SEQUENCE [LARGE SCALE GENOMIC DNA]</scope>
    <source>
        <strain evidence="3">Pd1 / CECT 20795</strain>
    </source>
</reference>
<dbReference type="HOGENOM" id="CLU_3207800_0_0_1"/>
<name>K9GEI6_PEND1</name>
<dbReference type="AlphaFoldDB" id="K9GEI6"/>
<comment type="caution">
    <text evidence="2">The sequence shown here is derived from an EMBL/GenBank/DDBJ whole genome shotgun (WGS) entry which is preliminary data.</text>
</comment>
<dbReference type="KEGG" id="pdp:PDIP_55220"/>
<keyword evidence="1" id="KW-0812">Transmembrane</keyword>
<proteinExistence type="predicted"/>
<dbReference type="VEuPathDB" id="FungiDB:PDIP_55220"/>
<dbReference type="Proteomes" id="UP000009886">
    <property type="component" value="Unassembled WGS sequence"/>
</dbReference>
<evidence type="ECO:0000256" key="1">
    <source>
        <dbReference type="SAM" id="Phobius"/>
    </source>
</evidence>
<sequence length="45" mass="5631">MKYGRYYRFTRAFFFNSSIWKCFILFFTPKFEIFLQRAFLSSPNL</sequence>
<dbReference type="RefSeq" id="XP_014532748.2">
    <property type="nucleotide sequence ID" value="XM_014677262.2"/>
</dbReference>
<evidence type="ECO:0000313" key="2">
    <source>
        <dbReference type="EMBL" id="EKV11701.1"/>
    </source>
</evidence>
<gene>
    <name evidence="2" type="ORF">PDIP_55220</name>
</gene>
<feature type="transmembrane region" description="Helical" evidence="1">
    <location>
        <begin position="12"/>
        <end position="31"/>
    </location>
</feature>
<dbReference type="EMBL" id="AKCU01000373">
    <property type="protein sequence ID" value="EKV11701.1"/>
    <property type="molecule type" value="Genomic_DNA"/>
</dbReference>
<protein>
    <submittedName>
        <fullName evidence="2">Uncharacterized protein</fullName>
    </submittedName>
</protein>
<organism evidence="2 3">
    <name type="scientific">Penicillium digitatum (strain Pd1 / CECT 20795)</name>
    <name type="common">Green mold</name>
    <dbReference type="NCBI Taxonomy" id="1170230"/>
    <lineage>
        <taxon>Eukaryota</taxon>
        <taxon>Fungi</taxon>
        <taxon>Dikarya</taxon>
        <taxon>Ascomycota</taxon>
        <taxon>Pezizomycotina</taxon>
        <taxon>Eurotiomycetes</taxon>
        <taxon>Eurotiomycetidae</taxon>
        <taxon>Eurotiales</taxon>
        <taxon>Aspergillaceae</taxon>
        <taxon>Penicillium</taxon>
    </lineage>
</organism>
<keyword evidence="1" id="KW-0472">Membrane</keyword>
<accession>K9GEI6</accession>
<keyword evidence="1" id="KW-1133">Transmembrane helix</keyword>
<dbReference type="GeneID" id="26233838"/>